<dbReference type="AlphaFoldDB" id="A0A8F9TYP0"/>
<keyword evidence="2" id="KW-1185">Reference proteome</keyword>
<organism evidence="1 2">
    <name type="scientific">Horticoccus luteus</name>
    <dbReference type="NCBI Taxonomy" id="2862869"/>
    <lineage>
        <taxon>Bacteria</taxon>
        <taxon>Pseudomonadati</taxon>
        <taxon>Verrucomicrobiota</taxon>
        <taxon>Opitutia</taxon>
        <taxon>Opitutales</taxon>
        <taxon>Opitutaceae</taxon>
        <taxon>Horticoccus</taxon>
    </lineage>
</organism>
<dbReference type="RefSeq" id="WP_220165958.1">
    <property type="nucleotide sequence ID" value="NZ_CP080507.1"/>
</dbReference>
<accession>A0A8F9TYP0</accession>
<dbReference type="EMBL" id="CP080507">
    <property type="protein sequence ID" value="QYM80570.1"/>
    <property type="molecule type" value="Genomic_DNA"/>
</dbReference>
<reference evidence="1" key="1">
    <citation type="submission" date="2021-08" db="EMBL/GenBank/DDBJ databases">
        <title>Genome of a novel bacterium of the phylum Verrucomicrobia, Oleiharenicola sp. KSB-15.</title>
        <authorList>
            <person name="Chung J.-H."/>
            <person name="Ahn J.-H."/>
            <person name="Yoon Y."/>
            <person name="Kim D.-Y."/>
            <person name="An S.-H."/>
            <person name="Park I."/>
            <person name="Yeon J."/>
        </authorList>
    </citation>
    <scope>NUCLEOTIDE SEQUENCE</scope>
    <source>
        <strain evidence="1">KSB-15</strain>
    </source>
</reference>
<proteinExistence type="predicted"/>
<sequence length="304" mass="33059">MKPSKTEYRGGEALVFNTGAMEFVVTTAVGPRVVSLRSLAGEGRNVFLEFPASEKPFHGFMLRGGHRLWHAPEDIVRSYQPDNSPLGVKLLANGVALTQPTEEKTGVQKGMRLEVLADRTIKVTHTLTNRGMWAIDVAPWALTMFKPGGFAAIGLEPKGDHAKGDLLPTYALVPWTFTDLSLPVWKFGRNFIGVNVAAAKQAQKLGLTNYPGWAAYWIGGTTFVKYAKPVRGATYPDLGSCFEVFTNGKMIELETLGALAKLEPGKTATHVEHWTLFDDLPKPVTNQAVDGALAPAVAAWIRGL</sequence>
<protein>
    <submittedName>
        <fullName evidence="1">Uncharacterized protein</fullName>
    </submittedName>
</protein>
<evidence type="ECO:0000313" key="2">
    <source>
        <dbReference type="Proteomes" id="UP000825051"/>
    </source>
</evidence>
<name>A0A8F9TYP0_9BACT</name>
<dbReference type="KEGG" id="ole:K0B96_08195"/>
<gene>
    <name evidence="1" type="ORF">K0B96_08195</name>
</gene>
<evidence type="ECO:0000313" key="1">
    <source>
        <dbReference type="EMBL" id="QYM80570.1"/>
    </source>
</evidence>
<dbReference type="Proteomes" id="UP000825051">
    <property type="component" value="Chromosome"/>
</dbReference>